<sequence length="499" mass="51182">MAVATARIDHILLSPSEMAAADAYAIEHGVGGLELMERAGRGVARIASDYLGDPSSDLDDVVILTGPGNNGGDGYVAARYLATWGYPVRIMSLVDVSSLQGDAAAMARQWDGPVLPADLAVLSAAGMIIDGLFGAGLSRPLEGQAADIVQAANQSDAFRLAIDLPSGLDGATGQPTGPCFHADATVTFFLKKPGHLIAPGRFLCGGTSNIHVADIGTPASALEAIKPVAFANEPALWSGLFPHAGPFSHKYDRGHVLVLGGREPALGASRLSSLAALRSGAGLVTLAAPAETYAVQATALIDVMVRKFEAAFGFLGMLSDPRLSTVVLGPGAGVGERTAKLVEGVISKGRKAVVDADALTSLVDRLDRVRTTNKGLIVMTPHDGEFRRLFPGLPLDRDRLAAAREAAAQTGAYLVLKGVSTIVAAPDGRASVAHNAPAWLSVGGTGDVLSGIIAGLLAQGMPAFEAASAAVWLHGQAAVKAGRGMIASDLLDILPKVLP</sequence>
<comment type="function">
    <text evidence="17">Catalyzes the dehydration of the S-form of NAD(P)HX at the expense of ADP, which is converted to AMP. Together with NAD(P)HX epimerase, which catalyzes the epimerization of the S- and R-forms, the enzyme allows the repair of both epimers of NAD(P)HX, a damaged form of NAD(P)H that is a result of enzymatic or heat-dependent hydration.</text>
</comment>
<dbReference type="PANTHER" id="PTHR12592:SF0">
    <property type="entry name" value="ATP-DEPENDENT (S)-NAD(P)H-HYDRATE DEHYDRATASE"/>
    <property type="match status" value="1"/>
</dbReference>
<keyword evidence="22" id="KW-0418">Kinase</keyword>
<dbReference type="PANTHER" id="PTHR12592">
    <property type="entry name" value="ATP-DEPENDENT (S)-NAD(P)H-HYDRATE DEHYDRATASE FAMILY MEMBER"/>
    <property type="match status" value="1"/>
</dbReference>
<protein>
    <recommendedName>
        <fullName evidence="19">Bifunctional NAD(P)H-hydrate repair enzyme</fullName>
    </recommendedName>
    <alternativeName>
        <fullName evidence="19">Nicotinamide nucleotide repair protein</fullName>
    </alternativeName>
    <domain>
        <recommendedName>
            <fullName evidence="19">ADP-dependent (S)-NAD(P)H-hydrate dehydratase</fullName>
            <ecNumber evidence="19">4.2.1.136</ecNumber>
        </recommendedName>
        <alternativeName>
            <fullName evidence="19">ADP-dependent NAD(P)HX dehydratase</fullName>
        </alternativeName>
    </domain>
    <domain>
        <recommendedName>
            <fullName evidence="19">NAD(P)H-hydrate epimerase</fullName>
            <ecNumber evidence="19">5.1.99.6</ecNumber>
        </recommendedName>
    </domain>
</protein>
<evidence type="ECO:0000256" key="12">
    <source>
        <dbReference type="ARBA" id="ARBA00023239"/>
    </source>
</evidence>
<dbReference type="OrthoDB" id="9806925at2"/>
<comment type="function">
    <text evidence="18">Catalyzes the epimerization of the S- and R-forms of NAD(P)HX, a damaged form of NAD(P)H that is a result of enzymatic or heat-dependent hydration. This is a prerequisite for the S-specific NAD(P)H-hydrate dehydratase to allow the repair of both epimers of NAD(P)HX.</text>
</comment>
<feature type="binding site" evidence="18">
    <location>
        <position position="130"/>
    </location>
    <ligand>
        <name>K(+)</name>
        <dbReference type="ChEBI" id="CHEBI:29103"/>
    </ligand>
</feature>
<dbReference type="PIRSF" id="PIRSF017184">
    <property type="entry name" value="Nnr"/>
    <property type="match status" value="1"/>
</dbReference>
<dbReference type="EMBL" id="REFR01000010">
    <property type="protein sequence ID" value="RMB08851.1"/>
    <property type="molecule type" value="Genomic_DNA"/>
</dbReference>
<keyword evidence="12 17" id="KW-0456">Lyase</keyword>
<feature type="domain" description="YjeF N-terminal" evidence="21">
    <location>
        <begin position="18"/>
        <end position="223"/>
    </location>
</feature>
<dbReference type="GO" id="GO:0052856">
    <property type="term" value="F:NAD(P)HX epimerase activity"/>
    <property type="evidence" value="ECO:0007669"/>
    <property type="project" value="UniProtKB-UniRule"/>
</dbReference>
<dbReference type="HAMAP" id="MF_01966">
    <property type="entry name" value="NADHX_epimerase"/>
    <property type="match status" value="1"/>
</dbReference>
<evidence type="ECO:0000259" key="20">
    <source>
        <dbReference type="PROSITE" id="PS51383"/>
    </source>
</evidence>
<dbReference type="PROSITE" id="PS51385">
    <property type="entry name" value="YJEF_N"/>
    <property type="match status" value="1"/>
</dbReference>
<evidence type="ECO:0000256" key="14">
    <source>
        <dbReference type="ARBA" id="ARBA00025153"/>
    </source>
</evidence>
<dbReference type="GO" id="GO:0005524">
    <property type="term" value="F:ATP binding"/>
    <property type="evidence" value="ECO:0007669"/>
    <property type="project" value="UniProtKB-UniRule"/>
</dbReference>
<feature type="binding site" evidence="18">
    <location>
        <begin position="69"/>
        <end position="73"/>
    </location>
    <ligand>
        <name>(6S)-NADPHX</name>
        <dbReference type="ChEBI" id="CHEBI:64076"/>
    </ligand>
</feature>
<dbReference type="HAMAP" id="MF_01965">
    <property type="entry name" value="NADHX_dehydratase"/>
    <property type="match status" value="1"/>
</dbReference>
<dbReference type="Gene3D" id="3.40.1190.20">
    <property type="match status" value="1"/>
</dbReference>
<evidence type="ECO:0000256" key="4">
    <source>
        <dbReference type="ARBA" id="ARBA00009524"/>
    </source>
</evidence>
<dbReference type="PROSITE" id="PS51383">
    <property type="entry name" value="YJEF_C_3"/>
    <property type="match status" value="1"/>
</dbReference>
<feature type="binding site" evidence="18">
    <location>
        <position position="166"/>
    </location>
    <ligand>
        <name>K(+)</name>
        <dbReference type="ChEBI" id="CHEBI:29103"/>
    </ligand>
</feature>
<dbReference type="InterPro" id="IPR000631">
    <property type="entry name" value="CARKD"/>
</dbReference>
<dbReference type="AlphaFoldDB" id="A0A3M0CGW4"/>
<dbReference type="InParanoid" id="A0A3M0CGW4"/>
<dbReference type="GO" id="GO:0016301">
    <property type="term" value="F:kinase activity"/>
    <property type="evidence" value="ECO:0007669"/>
    <property type="project" value="UniProtKB-KW"/>
</dbReference>
<keyword evidence="8 17" id="KW-0521">NADP</keyword>
<comment type="similarity">
    <text evidence="17">Belongs to the NnrD/CARKD family.</text>
</comment>
<dbReference type="InterPro" id="IPR004443">
    <property type="entry name" value="YjeF_N_dom"/>
</dbReference>
<dbReference type="InterPro" id="IPR036652">
    <property type="entry name" value="YjeF_N_dom_sf"/>
</dbReference>
<dbReference type="InterPro" id="IPR029056">
    <property type="entry name" value="Ribokinase-like"/>
</dbReference>
<keyword evidence="23" id="KW-1185">Reference proteome</keyword>
<feature type="binding site" evidence="18">
    <location>
        <begin position="134"/>
        <end position="140"/>
    </location>
    <ligand>
        <name>(6S)-NADPHX</name>
        <dbReference type="ChEBI" id="CHEBI:64076"/>
    </ligand>
</feature>
<feature type="binding site" evidence="17">
    <location>
        <begin position="417"/>
        <end position="421"/>
    </location>
    <ligand>
        <name>AMP</name>
        <dbReference type="ChEBI" id="CHEBI:456215"/>
    </ligand>
</feature>
<evidence type="ECO:0000256" key="1">
    <source>
        <dbReference type="ARBA" id="ARBA00000013"/>
    </source>
</evidence>
<evidence type="ECO:0000256" key="2">
    <source>
        <dbReference type="ARBA" id="ARBA00000909"/>
    </source>
</evidence>
<comment type="catalytic activity">
    <reaction evidence="16 17 19">
        <text>(6S)-NADPHX + ADP = AMP + phosphate + NADPH + H(+)</text>
        <dbReference type="Rhea" id="RHEA:32235"/>
        <dbReference type="ChEBI" id="CHEBI:15378"/>
        <dbReference type="ChEBI" id="CHEBI:43474"/>
        <dbReference type="ChEBI" id="CHEBI:57783"/>
        <dbReference type="ChEBI" id="CHEBI:64076"/>
        <dbReference type="ChEBI" id="CHEBI:456215"/>
        <dbReference type="ChEBI" id="CHEBI:456216"/>
        <dbReference type="EC" id="4.2.1.136"/>
    </reaction>
</comment>
<evidence type="ECO:0000313" key="22">
    <source>
        <dbReference type="EMBL" id="RMB08851.1"/>
    </source>
</evidence>
<dbReference type="GO" id="GO:0046496">
    <property type="term" value="P:nicotinamide nucleotide metabolic process"/>
    <property type="evidence" value="ECO:0007669"/>
    <property type="project" value="UniProtKB-UniRule"/>
</dbReference>
<dbReference type="RefSeq" id="WP_121938178.1">
    <property type="nucleotide sequence ID" value="NZ_REFR01000010.1"/>
</dbReference>
<evidence type="ECO:0000256" key="16">
    <source>
        <dbReference type="ARBA" id="ARBA00049209"/>
    </source>
</evidence>
<dbReference type="SUPFAM" id="SSF64153">
    <property type="entry name" value="YjeF N-terminal domain-like"/>
    <property type="match status" value="1"/>
</dbReference>
<comment type="catalytic activity">
    <reaction evidence="2 18 19">
        <text>(6R)-NADPHX = (6S)-NADPHX</text>
        <dbReference type="Rhea" id="RHEA:32227"/>
        <dbReference type="ChEBI" id="CHEBI:64076"/>
        <dbReference type="ChEBI" id="CHEBI:64077"/>
        <dbReference type="EC" id="5.1.99.6"/>
    </reaction>
</comment>
<comment type="catalytic activity">
    <reaction evidence="1 18 19">
        <text>(6R)-NADHX = (6S)-NADHX</text>
        <dbReference type="Rhea" id="RHEA:32215"/>
        <dbReference type="ChEBI" id="CHEBI:64074"/>
        <dbReference type="ChEBI" id="CHEBI:64075"/>
        <dbReference type="EC" id="5.1.99.6"/>
    </reaction>
</comment>
<comment type="cofactor">
    <cofactor evidence="17">
        <name>Mg(2+)</name>
        <dbReference type="ChEBI" id="CHEBI:18420"/>
    </cofactor>
</comment>
<name>A0A3M0CGW4_9PROT</name>
<gene>
    <name evidence="17" type="primary">nnrD</name>
    <name evidence="18" type="synonym">nnrE</name>
    <name evidence="22" type="ORF">BXY39_1496</name>
</gene>
<dbReference type="Pfam" id="PF01256">
    <property type="entry name" value="Carb_kinase"/>
    <property type="match status" value="1"/>
</dbReference>
<feature type="binding site" evidence="18">
    <location>
        <position position="70"/>
    </location>
    <ligand>
        <name>K(+)</name>
        <dbReference type="ChEBI" id="CHEBI:29103"/>
    </ligand>
</feature>
<evidence type="ECO:0000256" key="7">
    <source>
        <dbReference type="ARBA" id="ARBA00022840"/>
    </source>
</evidence>
<evidence type="ECO:0000256" key="8">
    <source>
        <dbReference type="ARBA" id="ARBA00022857"/>
    </source>
</evidence>
<organism evidence="22 23">
    <name type="scientific">Eilatimonas milleporae</name>
    <dbReference type="NCBI Taxonomy" id="911205"/>
    <lineage>
        <taxon>Bacteria</taxon>
        <taxon>Pseudomonadati</taxon>
        <taxon>Pseudomonadota</taxon>
        <taxon>Alphaproteobacteria</taxon>
        <taxon>Kordiimonadales</taxon>
        <taxon>Kordiimonadaceae</taxon>
        <taxon>Eilatimonas</taxon>
    </lineage>
</organism>
<evidence type="ECO:0000256" key="6">
    <source>
        <dbReference type="ARBA" id="ARBA00022741"/>
    </source>
</evidence>
<dbReference type="GO" id="GO:0110051">
    <property type="term" value="P:metabolite repair"/>
    <property type="evidence" value="ECO:0007669"/>
    <property type="project" value="TreeGrafter"/>
</dbReference>
<dbReference type="GO" id="GO:0046872">
    <property type="term" value="F:metal ion binding"/>
    <property type="evidence" value="ECO:0007669"/>
    <property type="project" value="UniProtKB-UniRule"/>
</dbReference>
<evidence type="ECO:0000256" key="5">
    <source>
        <dbReference type="ARBA" id="ARBA00022723"/>
    </source>
</evidence>
<accession>A0A3M0CGW4</accession>
<keyword evidence="22" id="KW-0808">Transferase</keyword>
<dbReference type="Proteomes" id="UP000271227">
    <property type="component" value="Unassembled WGS sequence"/>
</dbReference>
<feature type="domain" description="YjeF C-terminal" evidence="20">
    <location>
        <begin position="233"/>
        <end position="499"/>
    </location>
</feature>
<evidence type="ECO:0000256" key="3">
    <source>
        <dbReference type="ARBA" id="ARBA00006001"/>
    </source>
</evidence>
<keyword evidence="7 17" id="KW-0067">ATP-binding</keyword>
<feature type="binding site" evidence="17">
    <location>
        <position position="331"/>
    </location>
    <ligand>
        <name>(6S)-NADPHX</name>
        <dbReference type="ChEBI" id="CHEBI:64076"/>
    </ligand>
</feature>
<dbReference type="Pfam" id="PF03853">
    <property type="entry name" value="YjeF_N"/>
    <property type="match status" value="1"/>
</dbReference>
<dbReference type="GO" id="GO:0052855">
    <property type="term" value="F:ADP-dependent NAD(P)H-hydrate dehydratase activity"/>
    <property type="evidence" value="ECO:0007669"/>
    <property type="project" value="UniProtKB-UniRule"/>
</dbReference>
<comment type="similarity">
    <text evidence="18">Belongs to the NnrE/AIBP family.</text>
</comment>
<comment type="subunit">
    <text evidence="17">Homotetramer.</text>
</comment>
<keyword evidence="10 17" id="KW-0520">NAD</keyword>
<evidence type="ECO:0000256" key="10">
    <source>
        <dbReference type="ARBA" id="ARBA00023027"/>
    </source>
</evidence>
<comment type="function">
    <text evidence="14 19">Bifunctional enzyme that catalyzes the epimerization of the S- and R-forms of NAD(P)HX and the dehydration of the S-form of NAD(P)HX at the expense of ADP, which is converted to AMP. This allows the repair of both epimers of NAD(P)HX, a damaged form of NAD(P)H that is a result of enzymatic or heat-dependent hydration.</text>
</comment>
<proteinExistence type="inferred from homology"/>
<feature type="binding site" evidence="17">
    <location>
        <position position="447"/>
    </location>
    <ligand>
        <name>(6S)-NADPHX</name>
        <dbReference type="ChEBI" id="CHEBI:64076"/>
    </ligand>
</feature>
<dbReference type="SUPFAM" id="SSF53613">
    <property type="entry name" value="Ribokinase-like"/>
    <property type="match status" value="1"/>
</dbReference>
<dbReference type="NCBIfam" id="TIGR00196">
    <property type="entry name" value="yjeF_cterm"/>
    <property type="match status" value="1"/>
</dbReference>
<comment type="cofactor">
    <cofactor evidence="18 19">
        <name>K(+)</name>
        <dbReference type="ChEBI" id="CHEBI:29103"/>
    </cofactor>
    <text evidence="18 19">Binds 1 potassium ion per subunit.</text>
</comment>
<comment type="caution">
    <text evidence="18">Lacks conserved residue(s) required for the propagation of feature annotation.</text>
</comment>
<dbReference type="FunCoup" id="A0A3M0CGW4">
    <property type="interactions" value="289"/>
</dbReference>
<evidence type="ECO:0000256" key="13">
    <source>
        <dbReference type="ARBA" id="ARBA00023268"/>
    </source>
</evidence>
<evidence type="ECO:0000256" key="18">
    <source>
        <dbReference type="HAMAP-Rule" id="MF_01966"/>
    </source>
</evidence>
<keyword evidence="13" id="KW-0511">Multifunctional enzyme</keyword>
<evidence type="ECO:0000256" key="15">
    <source>
        <dbReference type="ARBA" id="ARBA00048238"/>
    </source>
</evidence>
<dbReference type="CDD" id="cd01171">
    <property type="entry name" value="YXKO-related"/>
    <property type="match status" value="1"/>
</dbReference>
<feature type="binding site" evidence="17">
    <location>
        <position position="446"/>
    </location>
    <ligand>
        <name>AMP</name>
        <dbReference type="ChEBI" id="CHEBI:456215"/>
    </ligand>
</feature>
<feature type="binding site" evidence="18">
    <location>
        <position position="163"/>
    </location>
    <ligand>
        <name>(6S)-NADPHX</name>
        <dbReference type="ChEBI" id="CHEBI:64076"/>
    </ligand>
</feature>
<keyword evidence="5 18" id="KW-0479">Metal-binding</keyword>
<keyword evidence="11 18" id="KW-0413">Isomerase</keyword>
<dbReference type="InterPro" id="IPR030677">
    <property type="entry name" value="Nnr"/>
</dbReference>
<dbReference type="PROSITE" id="PS01050">
    <property type="entry name" value="YJEF_C_2"/>
    <property type="match status" value="1"/>
</dbReference>
<evidence type="ECO:0000259" key="21">
    <source>
        <dbReference type="PROSITE" id="PS51385"/>
    </source>
</evidence>
<comment type="similarity">
    <text evidence="3 19">In the N-terminal section; belongs to the NnrE/AIBP family.</text>
</comment>
<evidence type="ECO:0000313" key="23">
    <source>
        <dbReference type="Proteomes" id="UP000271227"/>
    </source>
</evidence>
<feature type="binding site" evidence="17">
    <location>
        <position position="382"/>
    </location>
    <ligand>
        <name>(6S)-NADPHX</name>
        <dbReference type="ChEBI" id="CHEBI:64076"/>
    </ligand>
</feature>
<reference evidence="22 23" key="1">
    <citation type="submission" date="2018-10" db="EMBL/GenBank/DDBJ databases">
        <title>Genomic Encyclopedia of Archaeal and Bacterial Type Strains, Phase II (KMG-II): from individual species to whole genera.</title>
        <authorList>
            <person name="Goeker M."/>
        </authorList>
    </citation>
    <scope>NUCLEOTIDE SEQUENCE [LARGE SCALE GENOMIC DNA]</scope>
    <source>
        <strain evidence="22 23">DSM 25217</strain>
    </source>
</reference>
<dbReference type="InterPro" id="IPR017953">
    <property type="entry name" value="Carbohydrate_kinase_pred_CS"/>
</dbReference>
<evidence type="ECO:0000256" key="9">
    <source>
        <dbReference type="ARBA" id="ARBA00022958"/>
    </source>
</evidence>
<dbReference type="Gene3D" id="3.40.50.10260">
    <property type="entry name" value="YjeF N-terminal domain"/>
    <property type="match status" value="1"/>
</dbReference>
<keyword evidence="6 17" id="KW-0547">Nucleotide-binding</keyword>
<dbReference type="NCBIfam" id="TIGR00197">
    <property type="entry name" value="yjeF_nterm"/>
    <property type="match status" value="1"/>
</dbReference>
<dbReference type="EC" id="5.1.99.6" evidence="19"/>
<evidence type="ECO:0000256" key="11">
    <source>
        <dbReference type="ARBA" id="ARBA00023235"/>
    </source>
</evidence>
<keyword evidence="9 18" id="KW-0630">Potassium</keyword>
<comment type="catalytic activity">
    <reaction evidence="15 17 19">
        <text>(6S)-NADHX + ADP = AMP + phosphate + NADH + H(+)</text>
        <dbReference type="Rhea" id="RHEA:32223"/>
        <dbReference type="ChEBI" id="CHEBI:15378"/>
        <dbReference type="ChEBI" id="CHEBI:43474"/>
        <dbReference type="ChEBI" id="CHEBI:57945"/>
        <dbReference type="ChEBI" id="CHEBI:64074"/>
        <dbReference type="ChEBI" id="CHEBI:456215"/>
        <dbReference type="ChEBI" id="CHEBI:456216"/>
        <dbReference type="EC" id="4.2.1.136"/>
    </reaction>
</comment>
<comment type="caution">
    <text evidence="22">The sequence shown here is derived from an EMBL/GenBank/DDBJ whole genome shotgun (WGS) entry which is preliminary data.</text>
</comment>
<comment type="similarity">
    <text evidence="4 19">In the C-terminal section; belongs to the NnrD/CARKD family.</text>
</comment>
<dbReference type="EC" id="4.2.1.136" evidence="19"/>
<evidence type="ECO:0000256" key="17">
    <source>
        <dbReference type="HAMAP-Rule" id="MF_01965"/>
    </source>
</evidence>
<evidence type="ECO:0000256" key="19">
    <source>
        <dbReference type="PIRNR" id="PIRNR017184"/>
    </source>
</evidence>
<feature type="binding site" evidence="17">
    <location>
        <position position="268"/>
    </location>
    <ligand>
        <name>(6S)-NADPHX</name>
        <dbReference type="ChEBI" id="CHEBI:64076"/>
    </ligand>
</feature>